<protein>
    <submittedName>
        <fullName evidence="1">Uncharacterized protein</fullName>
    </submittedName>
</protein>
<reference evidence="1 2" key="1">
    <citation type="journal article" date="2019" name="Int. J. Syst. Evol. Microbiol.">
        <title>The Global Catalogue of Microorganisms (GCM) 10K type strain sequencing project: providing services to taxonomists for standard genome sequencing and annotation.</title>
        <authorList>
            <consortium name="The Broad Institute Genomics Platform"/>
            <consortium name="The Broad Institute Genome Sequencing Center for Infectious Disease"/>
            <person name="Wu L."/>
            <person name="Ma J."/>
        </authorList>
    </citation>
    <scope>NUCLEOTIDE SEQUENCE [LARGE SCALE GENOMIC DNA]</scope>
    <source>
        <strain evidence="1 2">PSR21</strain>
    </source>
</reference>
<accession>A0ABD6A7K8</accession>
<organism evidence="1 2">
    <name type="scientific">Halomarina halobia</name>
    <dbReference type="NCBI Taxonomy" id="3033386"/>
    <lineage>
        <taxon>Archaea</taxon>
        <taxon>Methanobacteriati</taxon>
        <taxon>Methanobacteriota</taxon>
        <taxon>Stenosarchaea group</taxon>
        <taxon>Halobacteria</taxon>
        <taxon>Halobacteriales</taxon>
        <taxon>Natronomonadaceae</taxon>
        <taxon>Halomarina</taxon>
    </lineage>
</organism>
<gene>
    <name evidence="1" type="ORF">ACFQPE_05140</name>
</gene>
<dbReference type="GeneID" id="79314104"/>
<name>A0ABD6A7K8_9EURY</name>
<evidence type="ECO:0000313" key="2">
    <source>
        <dbReference type="Proteomes" id="UP001596547"/>
    </source>
</evidence>
<evidence type="ECO:0000313" key="1">
    <source>
        <dbReference type="EMBL" id="MFC7316181.1"/>
    </source>
</evidence>
<sequence length="130" mass="14549">MADTGDLSEKHAWRLKQVLEAESTEGDREAIVEFHDSRRSEGKETTTLTTDLSTLRCTSERASVPLLEMRKSDVFDLFTLLTTARSDGGYGLTADGGGVYNYKRVLGLFFEIVVAGRPRRLRRVSVLGRH</sequence>
<comment type="caution">
    <text evidence="1">The sequence shown here is derived from an EMBL/GenBank/DDBJ whole genome shotgun (WGS) entry which is preliminary data.</text>
</comment>
<dbReference type="Proteomes" id="UP001596547">
    <property type="component" value="Unassembled WGS sequence"/>
</dbReference>
<proteinExistence type="predicted"/>
<keyword evidence="2" id="KW-1185">Reference proteome</keyword>
<dbReference type="RefSeq" id="WP_276304555.1">
    <property type="nucleotide sequence ID" value="NZ_CP119992.1"/>
</dbReference>
<dbReference type="AlphaFoldDB" id="A0ABD6A7K8"/>
<dbReference type="EMBL" id="JBHTBF010000002">
    <property type="protein sequence ID" value="MFC7316181.1"/>
    <property type="molecule type" value="Genomic_DNA"/>
</dbReference>